<reference evidence="2" key="1">
    <citation type="submission" date="2017-08" db="EMBL/GenBank/DDBJ databases">
        <authorList>
            <person name="Grouzdev D.S."/>
            <person name="Gaisin V.A."/>
            <person name="Rysina M.S."/>
            <person name="Gorlenko V.M."/>
        </authorList>
    </citation>
    <scope>NUCLEOTIDE SEQUENCE [LARGE SCALE GENOMIC DNA]</scope>
    <source>
        <strain evidence="2">Kir15-3F</strain>
    </source>
</reference>
<dbReference type="Proteomes" id="UP000220527">
    <property type="component" value="Unassembled WGS sequence"/>
</dbReference>
<organism evidence="1 2">
    <name type="scientific">Candidatus Viridilinea mediisalina</name>
    <dbReference type="NCBI Taxonomy" id="2024553"/>
    <lineage>
        <taxon>Bacteria</taxon>
        <taxon>Bacillati</taxon>
        <taxon>Chloroflexota</taxon>
        <taxon>Chloroflexia</taxon>
        <taxon>Chloroflexales</taxon>
        <taxon>Chloroflexineae</taxon>
        <taxon>Oscillochloridaceae</taxon>
        <taxon>Candidatus Viridilinea</taxon>
    </lineage>
</organism>
<comment type="caution">
    <text evidence="1">The sequence shown here is derived from an EMBL/GenBank/DDBJ whole genome shotgun (WGS) entry which is preliminary data.</text>
</comment>
<name>A0A2A6RMC8_9CHLR</name>
<gene>
    <name evidence="1" type="ORF">CJ255_05220</name>
</gene>
<dbReference type="Gene3D" id="2.60.40.4350">
    <property type="match status" value="1"/>
</dbReference>
<accession>A0A2A6RMC8</accession>
<dbReference type="EMBL" id="NQWI01000015">
    <property type="protein sequence ID" value="PDW04093.1"/>
    <property type="molecule type" value="Genomic_DNA"/>
</dbReference>
<evidence type="ECO:0000313" key="2">
    <source>
        <dbReference type="Proteomes" id="UP000220527"/>
    </source>
</evidence>
<evidence type="ECO:0008006" key="3">
    <source>
        <dbReference type="Google" id="ProtNLM"/>
    </source>
</evidence>
<keyword evidence="2" id="KW-1185">Reference proteome</keyword>
<evidence type="ECO:0000313" key="1">
    <source>
        <dbReference type="EMBL" id="PDW04093.1"/>
    </source>
</evidence>
<dbReference type="AlphaFoldDB" id="A0A2A6RMC8"/>
<dbReference type="OrthoDB" id="1730014at2"/>
<dbReference type="RefSeq" id="WP_097643036.1">
    <property type="nucleotide sequence ID" value="NZ_NQWI01000015.1"/>
</dbReference>
<protein>
    <recommendedName>
        <fullName evidence="3">CRISPR-associated RAMP protein Csx10</fullName>
    </recommendedName>
</protein>
<sequence length="382" mass="41956">MKLLTFQIEALAPLAFPERKPGVQFNKSLPYVPGAAIYGALGQQVGEEGFAAACFRSLRCHNAYPCHPDDAWVRPLPATAMQPKGAEKGVAPHDTLVARVAWEHQQPTTLIYAPTDDDGRPYEATGTKFYTHAADRVAYREVQQRILTRVAINRERGTAQANRLYSPLAISEVADDRRPTCFLGSLLVRNEDVAPITAALLAITHLGGRQTSGLGAVRIALRHEAPPVDNATAVRQRVAALTSRFQTQAAFYERLGGCTWPIAECSIFTINLLADAILLEHGWLPTQSFTPAALEETTGIKARLLRSFTTTKPVGGWHTLWQRPKPNTVAVSMGGLYLFQAEHTLDDKACANLAQLQHEGIGERRSEGFGQVRVCDEFHARQ</sequence>
<proteinExistence type="predicted"/>